<dbReference type="PANTHER" id="PTHR48046:SF1">
    <property type="entry name" value="GLYCOSYLTRANSFERASE-RELATED"/>
    <property type="match status" value="1"/>
</dbReference>
<dbReference type="SUPFAM" id="SSF53756">
    <property type="entry name" value="UDP-Glycosyltransferase/glycogen phosphorylase"/>
    <property type="match status" value="1"/>
</dbReference>
<accession>A0AAV9CXQ7</accession>
<sequence>MGSTTESGVGGVHVAVVASLGVGHIKPLLEFSKRINSLRAADTHVSFFFHDSHIVSPSSPPHDDTKIRLVKLPPIDQSTILTDSIEARISLTNQRSLPSLRASLLASRPSALVVDLFATDTFDVARELDIPKYVYFTSNLWALALMLHSPQLDQDIQGEYVARSEPIRVPGFRSIRAVDLPEPMPDREGEGYKWYIHLCNRLKEADGILVNTFEGLDDSCSMSLSTEAPVFLVGPLVRSPSESRGHECLAWLDSQPVGSVLFVSFGSGGTLSREQMTELALGLEMSGKGFLWVCRPPTRTGDSAGAFFGGVESDVHALKEKEGRVVKREEIAELVNVVFVREEGKVMREKAKEMSGRAVVAVGEGGTSYKSLLRVFEQWKIGSLNYDKILRESPSHKKIYPTRHVSR</sequence>
<dbReference type="GO" id="GO:0016757">
    <property type="term" value="F:glycosyltransferase activity"/>
    <property type="evidence" value="ECO:0007669"/>
    <property type="project" value="UniProtKB-KW"/>
</dbReference>
<keyword evidence="3" id="KW-1185">Reference proteome</keyword>
<keyword evidence="1" id="KW-0328">Glycosyltransferase</keyword>
<comment type="caution">
    <text evidence="2">The sequence shown here is derived from an EMBL/GenBank/DDBJ whole genome shotgun (WGS) entry which is preliminary data.</text>
</comment>
<dbReference type="AlphaFoldDB" id="A0AAV9CXQ7"/>
<evidence type="ECO:0000313" key="2">
    <source>
        <dbReference type="EMBL" id="KAK1292748.1"/>
    </source>
</evidence>
<dbReference type="PANTHER" id="PTHR48046">
    <property type="entry name" value="UDP-GLYCOSYLTRANSFERASE 72E1"/>
    <property type="match status" value="1"/>
</dbReference>
<gene>
    <name evidence="2" type="primary">UGT72B3</name>
    <name evidence="2" type="ORF">QJS10_CPB17g02217</name>
</gene>
<name>A0AAV9CXQ7_ACOCL</name>
<reference evidence="2" key="2">
    <citation type="submission" date="2023-06" db="EMBL/GenBank/DDBJ databases">
        <authorList>
            <person name="Ma L."/>
            <person name="Liu K.-W."/>
            <person name="Li Z."/>
            <person name="Hsiao Y.-Y."/>
            <person name="Qi Y."/>
            <person name="Fu T."/>
            <person name="Tang G."/>
            <person name="Zhang D."/>
            <person name="Sun W.-H."/>
            <person name="Liu D.-K."/>
            <person name="Li Y."/>
            <person name="Chen G.-Z."/>
            <person name="Liu X.-D."/>
            <person name="Liao X.-Y."/>
            <person name="Jiang Y.-T."/>
            <person name="Yu X."/>
            <person name="Hao Y."/>
            <person name="Huang J."/>
            <person name="Zhao X.-W."/>
            <person name="Ke S."/>
            <person name="Chen Y.-Y."/>
            <person name="Wu W.-L."/>
            <person name="Hsu J.-L."/>
            <person name="Lin Y.-F."/>
            <person name="Huang M.-D."/>
            <person name="Li C.-Y."/>
            <person name="Huang L."/>
            <person name="Wang Z.-W."/>
            <person name="Zhao X."/>
            <person name="Zhong W.-Y."/>
            <person name="Peng D.-H."/>
            <person name="Ahmad S."/>
            <person name="Lan S."/>
            <person name="Zhang J.-S."/>
            <person name="Tsai W.-C."/>
            <person name="Van De Peer Y."/>
            <person name="Liu Z.-J."/>
        </authorList>
    </citation>
    <scope>NUCLEOTIDE SEQUENCE</scope>
    <source>
        <strain evidence="2">CP</strain>
        <tissue evidence="2">Leaves</tissue>
    </source>
</reference>
<dbReference type="Proteomes" id="UP001180020">
    <property type="component" value="Unassembled WGS sequence"/>
</dbReference>
<keyword evidence="1" id="KW-0808">Transferase</keyword>
<organism evidence="2 3">
    <name type="scientific">Acorus calamus</name>
    <name type="common">Sweet flag</name>
    <dbReference type="NCBI Taxonomy" id="4465"/>
    <lineage>
        <taxon>Eukaryota</taxon>
        <taxon>Viridiplantae</taxon>
        <taxon>Streptophyta</taxon>
        <taxon>Embryophyta</taxon>
        <taxon>Tracheophyta</taxon>
        <taxon>Spermatophyta</taxon>
        <taxon>Magnoliopsida</taxon>
        <taxon>Liliopsida</taxon>
        <taxon>Acoraceae</taxon>
        <taxon>Acorus</taxon>
    </lineage>
</organism>
<dbReference type="Gene3D" id="3.40.50.2000">
    <property type="entry name" value="Glycogen Phosphorylase B"/>
    <property type="match status" value="4"/>
</dbReference>
<proteinExistence type="predicted"/>
<evidence type="ECO:0000256" key="1">
    <source>
        <dbReference type="ARBA" id="ARBA00022676"/>
    </source>
</evidence>
<dbReference type="EMBL" id="JAUJYO010000017">
    <property type="protein sequence ID" value="KAK1292748.1"/>
    <property type="molecule type" value="Genomic_DNA"/>
</dbReference>
<protein>
    <submittedName>
        <fullName evidence="2">UDP-glycosyltransferase 72B3</fullName>
    </submittedName>
</protein>
<evidence type="ECO:0000313" key="3">
    <source>
        <dbReference type="Proteomes" id="UP001180020"/>
    </source>
</evidence>
<reference evidence="2" key="1">
    <citation type="journal article" date="2023" name="Nat. Commun.">
        <title>Diploid and tetraploid genomes of Acorus and the evolution of monocots.</title>
        <authorList>
            <person name="Ma L."/>
            <person name="Liu K.W."/>
            <person name="Li Z."/>
            <person name="Hsiao Y.Y."/>
            <person name="Qi Y."/>
            <person name="Fu T."/>
            <person name="Tang G.D."/>
            <person name="Zhang D."/>
            <person name="Sun W.H."/>
            <person name="Liu D.K."/>
            <person name="Li Y."/>
            <person name="Chen G.Z."/>
            <person name="Liu X.D."/>
            <person name="Liao X.Y."/>
            <person name="Jiang Y.T."/>
            <person name="Yu X."/>
            <person name="Hao Y."/>
            <person name="Huang J."/>
            <person name="Zhao X.W."/>
            <person name="Ke S."/>
            <person name="Chen Y.Y."/>
            <person name="Wu W.L."/>
            <person name="Hsu J.L."/>
            <person name="Lin Y.F."/>
            <person name="Huang M.D."/>
            <person name="Li C.Y."/>
            <person name="Huang L."/>
            <person name="Wang Z.W."/>
            <person name="Zhao X."/>
            <person name="Zhong W.Y."/>
            <person name="Peng D.H."/>
            <person name="Ahmad S."/>
            <person name="Lan S."/>
            <person name="Zhang J.S."/>
            <person name="Tsai W.C."/>
            <person name="Van de Peer Y."/>
            <person name="Liu Z.J."/>
        </authorList>
    </citation>
    <scope>NUCLEOTIDE SEQUENCE</scope>
    <source>
        <strain evidence="2">CP</strain>
    </source>
</reference>